<accession>D4ASE0</accession>
<feature type="region of interest" description="Disordered" evidence="1">
    <location>
        <begin position="348"/>
        <end position="370"/>
    </location>
</feature>
<organism evidence="2 3">
    <name type="scientific">Arthroderma benhamiae (strain ATCC MYA-4681 / CBS 112371)</name>
    <name type="common">Trichophyton mentagrophytes</name>
    <dbReference type="NCBI Taxonomy" id="663331"/>
    <lineage>
        <taxon>Eukaryota</taxon>
        <taxon>Fungi</taxon>
        <taxon>Dikarya</taxon>
        <taxon>Ascomycota</taxon>
        <taxon>Pezizomycotina</taxon>
        <taxon>Eurotiomycetes</taxon>
        <taxon>Eurotiomycetidae</taxon>
        <taxon>Onygenales</taxon>
        <taxon>Arthrodermataceae</taxon>
        <taxon>Trichophyton</taxon>
    </lineage>
</organism>
<dbReference type="KEGG" id="abe:ARB_07155"/>
<dbReference type="InterPro" id="IPR035979">
    <property type="entry name" value="RBD_domain_sf"/>
</dbReference>
<dbReference type="GeneID" id="9520645"/>
<feature type="region of interest" description="Disordered" evidence="1">
    <location>
        <begin position="90"/>
        <end position="114"/>
    </location>
</feature>
<sequence>MWKPSLFGGSDGEATAVRTDDANSPYLLDDLDAFESCLSSMGSMGSTKENAVTPLTPVTMTPVTSKSSFDLNETLVDGVGSVDDLVHHRGKGNSLDNTDSDDDEFFTSSSSPPTPARALPWDGYISWTDTLANTDFSKLEGRFSGFGSRAELIAHGLVYTPRFDDKDAYRTVFLTKLPLDVDMRTLLSAIRGGAVYSAHIMNMQEYAGHHMGVVTFVRGKDASAYVNFATNHGVYFNDARVDVYLSKTPTYPIPKTMHQNITDQLYSRCLVIRGDRDPKRYSYIAKNLKNKMRLDFEMGDRMTENADETEVKVQFSSIRAADAAYGILRSLLRECTVGFSPDPCARPLPGAREDDESSDGCSIGFACADP</sequence>
<dbReference type="HOGENOM" id="CLU_065013_0_0_1"/>
<keyword evidence="3" id="KW-1185">Reference proteome</keyword>
<dbReference type="EMBL" id="ABSU01000007">
    <property type="protein sequence ID" value="EFE34204.1"/>
    <property type="molecule type" value="Genomic_DNA"/>
</dbReference>
<evidence type="ECO:0000313" key="2">
    <source>
        <dbReference type="EMBL" id="EFE34204.1"/>
    </source>
</evidence>
<dbReference type="Proteomes" id="UP000008866">
    <property type="component" value="Unassembled WGS sequence"/>
</dbReference>
<dbReference type="RefSeq" id="XP_003014593.1">
    <property type="nucleotide sequence ID" value="XM_003014547.1"/>
</dbReference>
<evidence type="ECO:0008006" key="4">
    <source>
        <dbReference type="Google" id="ProtNLM"/>
    </source>
</evidence>
<name>D4ASE0_ARTBC</name>
<reference evidence="3" key="1">
    <citation type="journal article" date="2011" name="Genome Biol.">
        <title>Comparative and functional genomics provide insights into the pathogenicity of dermatophytic fungi.</title>
        <authorList>
            <person name="Burmester A."/>
            <person name="Shelest E."/>
            <person name="Gloeckner G."/>
            <person name="Heddergott C."/>
            <person name="Schindler S."/>
            <person name="Staib P."/>
            <person name="Heidel A."/>
            <person name="Felder M."/>
            <person name="Petzold A."/>
            <person name="Szafranski K."/>
            <person name="Feuermann M."/>
            <person name="Pedruzzi I."/>
            <person name="Priebe S."/>
            <person name="Groth M."/>
            <person name="Winkler R."/>
            <person name="Li W."/>
            <person name="Kniemeyer O."/>
            <person name="Schroeckh V."/>
            <person name="Hertweck C."/>
            <person name="Hube B."/>
            <person name="White T.C."/>
            <person name="Platzer M."/>
            <person name="Guthke R."/>
            <person name="Heitman J."/>
            <person name="Woestemeyer J."/>
            <person name="Zipfel P.F."/>
            <person name="Monod M."/>
            <person name="Brakhage A.A."/>
        </authorList>
    </citation>
    <scope>NUCLEOTIDE SEQUENCE [LARGE SCALE GENOMIC DNA]</scope>
    <source>
        <strain evidence="3">ATCC MYA-4681 / CBS 112371</strain>
    </source>
</reference>
<dbReference type="OMA" id="GDRMTEN"/>
<dbReference type="SUPFAM" id="SSF54928">
    <property type="entry name" value="RNA-binding domain, RBD"/>
    <property type="match status" value="1"/>
</dbReference>
<evidence type="ECO:0000313" key="3">
    <source>
        <dbReference type="Proteomes" id="UP000008866"/>
    </source>
</evidence>
<dbReference type="eggNOG" id="ENOG502ST9Y">
    <property type="taxonomic scope" value="Eukaryota"/>
</dbReference>
<dbReference type="CDD" id="cd12261">
    <property type="entry name" value="RRM1_3_MRN1"/>
    <property type="match status" value="1"/>
</dbReference>
<dbReference type="AlphaFoldDB" id="D4ASE0"/>
<evidence type="ECO:0000256" key="1">
    <source>
        <dbReference type="SAM" id="MobiDB-lite"/>
    </source>
</evidence>
<protein>
    <recommendedName>
        <fullName evidence="4">RRM domain-containing protein</fullName>
    </recommendedName>
</protein>
<comment type="caution">
    <text evidence="2">The sequence shown here is derived from an EMBL/GenBank/DDBJ whole genome shotgun (WGS) entry which is preliminary data.</text>
</comment>
<proteinExistence type="predicted"/>
<gene>
    <name evidence="2" type="ORF">ARB_07155</name>
</gene>
<dbReference type="OrthoDB" id="5244622at2759"/>
<dbReference type="GO" id="GO:0003676">
    <property type="term" value="F:nucleic acid binding"/>
    <property type="evidence" value="ECO:0007669"/>
    <property type="project" value="InterPro"/>
</dbReference>